<evidence type="ECO:0000313" key="5">
    <source>
        <dbReference type="EMBL" id="BAZ03102.1"/>
    </source>
</evidence>
<dbReference type="AlphaFoldDB" id="A0A1Z4NBP8"/>
<keyword evidence="6" id="KW-1185">Reference proteome</keyword>
<name>A0A1Z4NBP8_9CYAN</name>
<keyword evidence="1" id="KW-0949">S-adenosyl-L-methionine</keyword>
<evidence type="ECO:0000256" key="3">
    <source>
        <dbReference type="ARBA" id="ARBA00023004"/>
    </source>
</evidence>
<dbReference type="SFLD" id="SFLDS00029">
    <property type="entry name" value="Radical_SAM"/>
    <property type="match status" value="1"/>
</dbReference>
<dbReference type="InterPro" id="IPR013785">
    <property type="entry name" value="Aldolase_TIM"/>
</dbReference>
<reference evidence="5 6" key="1">
    <citation type="submission" date="2017-06" db="EMBL/GenBank/DDBJ databases">
        <title>Genome sequencing of cyanobaciteial culture collection at National Institute for Environmental Studies (NIES).</title>
        <authorList>
            <person name="Hirose Y."/>
            <person name="Shimura Y."/>
            <person name="Fujisawa T."/>
            <person name="Nakamura Y."/>
            <person name="Kawachi M."/>
        </authorList>
    </citation>
    <scope>NUCLEOTIDE SEQUENCE [LARGE SCALE GENOMIC DNA]</scope>
    <source>
        <strain evidence="5 6">NIES-37</strain>
        <plasmid evidence="6">Plasmid2 dna</plasmid>
    </source>
</reference>
<dbReference type="GO" id="GO:0051536">
    <property type="term" value="F:iron-sulfur cluster binding"/>
    <property type="evidence" value="ECO:0007669"/>
    <property type="project" value="UniProtKB-KW"/>
</dbReference>
<evidence type="ECO:0000256" key="4">
    <source>
        <dbReference type="ARBA" id="ARBA00023014"/>
    </source>
</evidence>
<keyword evidence="4" id="KW-0411">Iron-sulfur</keyword>
<evidence type="ECO:0000256" key="2">
    <source>
        <dbReference type="ARBA" id="ARBA00022723"/>
    </source>
</evidence>
<organism evidence="5 6">
    <name type="scientific">Tolypothrix tenuis PCC 7101</name>
    <dbReference type="NCBI Taxonomy" id="231146"/>
    <lineage>
        <taxon>Bacteria</taxon>
        <taxon>Bacillati</taxon>
        <taxon>Cyanobacteriota</taxon>
        <taxon>Cyanophyceae</taxon>
        <taxon>Nostocales</taxon>
        <taxon>Tolypothrichaceae</taxon>
        <taxon>Tolypothrix</taxon>
    </lineage>
</organism>
<dbReference type="GO" id="GO:0003824">
    <property type="term" value="F:catalytic activity"/>
    <property type="evidence" value="ECO:0007669"/>
    <property type="project" value="InterPro"/>
</dbReference>
<evidence type="ECO:0000256" key="1">
    <source>
        <dbReference type="ARBA" id="ARBA00022691"/>
    </source>
</evidence>
<dbReference type="InterPro" id="IPR007197">
    <property type="entry name" value="rSAM"/>
</dbReference>
<geneLocation type="plasmid" evidence="6">
    <name>Plasmid2 dna</name>
</geneLocation>
<dbReference type="Proteomes" id="UP000218785">
    <property type="component" value="Plasmid plasmid2"/>
</dbReference>
<evidence type="ECO:0000313" key="6">
    <source>
        <dbReference type="Proteomes" id="UP000218785"/>
    </source>
</evidence>
<gene>
    <name evidence="5" type="ORF">NIES37_71150</name>
</gene>
<dbReference type="RefSeq" id="WP_096585063.1">
    <property type="nucleotide sequence ID" value="NZ_CAWNJS010000003.1"/>
</dbReference>
<dbReference type="KEGG" id="ttq:NIES37_71150"/>
<protein>
    <recommendedName>
        <fullName evidence="7">Radical SAM domain-containing protein</fullName>
    </recommendedName>
</protein>
<keyword evidence="3" id="KW-0408">Iron</keyword>
<accession>A0A1Z4NBP8</accession>
<dbReference type="GO" id="GO:0046872">
    <property type="term" value="F:metal ion binding"/>
    <property type="evidence" value="ECO:0007669"/>
    <property type="project" value="UniProtKB-KW"/>
</dbReference>
<dbReference type="EMBL" id="AP018250">
    <property type="protein sequence ID" value="BAZ03102.1"/>
    <property type="molecule type" value="Genomic_DNA"/>
</dbReference>
<keyword evidence="2" id="KW-0479">Metal-binding</keyword>
<proteinExistence type="predicted"/>
<keyword evidence="5" id="KW-0614">Plasmid</keyword>
<evidence type="ECO:0008006" key="7">
    <source>
        <dbReference type="Google" id="ProtNLM"/>
    </source>
</evidence>
<sequence length="336" mass="38460">MAINTEALSARYRSASVDLEGKRLLITNFLNTEQEKDLSEPPNCGGIGRIRHFRRSASTNWPSNPLPIDPACKALSLPSTDTIRAQVFQYAACNWRCWYCYVPFDLLKANPDYSDWLSPASLINHYLDQPDPPPIIDLTGGQPDLVPEWVPWMMAEIKSRGLEGQIYLWSDDNLSNDYFWKYLSDADIELIATYPNYGRVCCFKGFNAESFAFNTSAESALFDQQFHLMKRLLTLGIDLYAYATFTAPSAVGVAEDMRRFVDHLQMLDENLPLRTVPLQIQKFTPVQQRLNHDTYGALQNQQIAIEAWIQELESRYSSDQRACNIANIPLYEGRYR</sequence>
<dbReference type="Gene3D" id="3.20.20.70">
    <property type="entry name" value="Aldolase class I"/>
    <property type="match status" value="1"/>
</dbReference>
<dbReference type="InterPro" id="IPR058240">
    <property type="entry name" value="rSAM_sf"/>
</dbReference>
<dbReference type="SUPFAM" id="SSF102114">
    <property type="entry name" value="Radical SAM enzymes"/>
    <property type="match status" value="1"/>
</dbReference>